<dbReference type="EMBL" id="VSRR010009115">
    <property type="protein sequence ID" value="MPC49824.1"/>
    <property type="molecule type" value="Genomic_DNA"/>
</dbReference>
<name>A0A5B7G043_PORTR</name>
<comment type="caution">
    <text evidence="1">The sequence shown here is derived from an EMBL/GenBank/DDBJ whole genome shotgun (WGS) entry which is preliminary data.</text>
</comment>
<proteinExistence type="predicted"/>
<evidence type="ECO:0000313" key="2">
    <source>
        <dbReference type="Proteomes" id="UP000324222"/>
    </source>
</evidence>
<gene>
    <name evidence="1" type="ORF">E2C01_043638</name>
</gene>
<sequence length="117" mass="12868">MYFLPPSLQPLPFSGVRMPFTSHNGVPKWLITSLTSSPAYDSPFSMCFLGSSMKYVEDKKIGDNDKMSYHATVFSRNIPSYQPQLPVTCPATSPTAAAAVLGEPRVSRLANTRCPEH</sequence>
<protein>
    <submittedName>
        <fullName evidence="1">Uncharacterized protein</fullName>
    </submittedName>
</protein>
<dbReference type="Proteomes" id="UP000324222">
    <property type="component" value="Unassembled WGS sequence"/>
</dbReference>
<dbReference type="AlphaFoldDB" id="A0A5B7G043"/>
<evidence type="ECO:0000313" key="1">
    <source>
        <dbReference type="EMBL" id="MPC49824.1"/>
    </source>
</evidence>
<organism evidence="1 2">
    <name type="scientific">Portunus trituberculatus</name>
    <name type="common">Swimming crab</name>
    <name type="synonym">Neptunus trituberculatus</name>
    <dbReference type="NCBI Taxonomy" id="210409"/>
    <lineage>
        <taxon>Eukaryota</taxon>
        <taxon>Metazoa</taxon>
        <taxon>Ecdysozoa</taxon>
        <taxon>Arthropoda</taxon>
        <taxon>Crustacea</taxon>
        <taxon>Multicrustacea</taxon>
        <taxon>Malacostraca</taxon>
        <taxon>Eumalacostraca</taxon>
        <taxon>Eucarida</taxon>
        <taxon>Decapoda</taxon>
        <taxon>Pleocyemata</taxon>
        <taxon>Brachyura</taxon>
        <taxon>Eubrachyura</taxon>
        <taxon>Portunoidea</taxon>
        <taxon>Portunidae</taxon>
        <taxon>Portuninae</taxon>
        <taxon>Portunus</taxon>
    </lineage>
</organism>
<accession>A0A5B7G043</accession>
<keyword evidence="2" id="KW-1185">Reference proteome</keyword>
<reference evidence="1 2" key="1">
    <citation type="submission" date="2019-05" db="EMBL/GenBank/DDBJ databases">
        <title>Another draft genome of Portunus trituberculatus and its Hox gene families provides insights of decapod evolution.</title>
        <authorList>
            <person name="Jeong J.-H."/>
            <person name="Song I."/>
            <person name="Kim S."/>
            <person name="Choi T."/>
            <person name="Kim D."/>
            <person name="Ryu S."/>
            <person name="Kim W."/>
        </authorList>
    </citation>
    <scope>NUCLEOTIDE SEQUENCE [LARGE SCALE GENOMIC DNA]</scope>
    <source>
        <tissue evidence="1">Muscle</tissue>
    </source>
</reference>